<evidence type="ECO:0000313" key="1">
    <source>
        <dbReference type="EMBL" id="CAD5321495.1"/>
    </source>
</evidence>
<gene>
    <name evidence="1" type="ORF">AT9943_LOCUS9558</name>
</gene>
<reference evidence="1 2" key="1">
    <citation type="submission" date="2020-09" db="EMBL/GenBank/DDBJ databases">
        <authorList>
            <person name="Ashkenazy H."/>
        </authorList>
    </citation>
    <scope>NUCLEOTIDE SEQUENCE [LARGE SCALE GENOMIC DNA]</scope>
    <source>
        <strain evidence="2">cv. Cdm-0</strain>
    </source>
</reference>
<dbReference type="EMBL" id="LR881467">
    <property type="protein sequence ID" value="CAD5321495.1"/>
    <property type="molecule type" value="Genomic_DNA"/>
</dbReference>
<sequence length="56" mass="6401">MTLMATLFIQARAPTCHSSFFSTRNLESVETVEATRRRVRKDLGLSGQRLAHWLPL</sequence>
<name>A0A7G2EEC7_ARATH</name>
<protein>
    <submittedName>
        <fullName evidence="1">(thale cress) hypothetical protein</fullName>
    </submittedName>
</protein>
<dbReference type="Proteomes" id="UP000516314">
    <property type="component" value="Chromosome 2"/>
</dbReference>
<proteinExistence type="predicted"/>
<organism evidence="1 2">
    <name type="scientific">Arabidopsis thaliana</name>
    <name type="common">Mouse-ear cress</name>
    <dbReference type="NCBI Taxonomy" id="3702"/>
    <lineage>
        <taxon>Eukaryota</taxon>
        <taxon>Viridiplantae</taxon>
        <taxon>Streptophyta</taxon>
        <taxon>Embryophyta</taxon>
        <taxon>Tracheophyta</taxon>
        <taxon>Spermatophyta</taxon>
        <taxon>Magnoliopsida</taxon>
        <taxon>eudicotyledons</taxon>
        <taxon>Gunneridae</taxon>
        <taxon>Pentapetalae</taxon>
        <taxon>rosids</taxon>
        <taxon>malvids</taxon>
        <taxon>Brassicales</taxon>
        <taxon>Brassicaceae</taxon>
        <taxon>Camelineae</taxon>
        <taxon>Arabidopsis</taxon>
    </lineage>
</organism>
<accession>A0A7G2EEC7</accession>
<dbReference type="AlphaFoldDB" id="A0A7G2EEC7"/>
<evidence type="ECO:0000313" key="2">
    <source>
        <dbReference type="Proteomes" id="UP000516314"/>
    </source>
</evidence>